<dbReference type="GO" id="GO:0005886">
    <property type="term" value="C:plasma membrane"/>
    <property type="evidence" value="ECO:0007669"/>
    <property type="project" value="TreeGrafter"/>
</dbReference>
<dbReference type="Gene3D" id="3.90.550.10">
    <property type="entry name" value="Spore Coat Polysaccharide Biosynthesis Protein SpsA, Chain A"/>
    <property type="match status" value="1"/>
</dbReference>
<accession>A0A383U5A0</accession>
<evidence type="ECO:0000256" key="5">
    <source>
        <dbReference type="ARBA" id="ARBA00022985"/>
    </source>
</evidence>
<dbReference type="SUPFAM" id="SSF53448">
    <property type="entry name" value="Nucleotide-diphospho-sugar transferases"/>
    <property type="match status" value="1"/>
</dbReference>
<dbReference type="Pfam" id="PF00535">
    <property type="entry name" value="Glycos_transf_2"/>
    <property type="match status" value="1"/>
</dbReference>
<keyword evidence="7 8" id="KW-0472">Membrane</keyword>
<evidence type="ECO:0000313" key="11">
    <source>
        <dbReference type="Proteomes" id="UP000262142"/>
    </source>
</evidence>
<proteinExistence type="predicted"/>
<feature type="transmembrane region" description="Helical" evidence="8">
    <location>
        <begin position="249"/>
        <end position="270"/>
    </location>
</feature>
<evidence type="ECO:0000256" key="6">
    <source>
        <dbReference type="ARBA" id="ARBA00022989"/>
    </source>
</evidence>
<dbReference type="GO" id="GO:0099621">
    <property type="term" value="F:undecaprenyl-phosphate 4-deoxy-4-formamido-L-arabinose transferase activity"/>
    <property type="evidence" value="ECO:0007669"/>
    <property type="project" value="TreeGrafter"/>
</dbReference>
<feature type="transmembrane region" description="Helical" evidence="8">
    <location>
        <begin position="290"/>
        <end position="315"/>
    </location>
</feature>
<dbReference type="InterPro" id="IPR050256">
    <property type="entry name" value="Glycosyltransferase_2"/>
</dbReference>
<gene>
    <name evidence="10" type="primary">arnC_3</name>
    <name evidence="10" type="ORF">SAMEA104719789_01591</name>
</gene>
<evidence type="ECO:0000256" key="7">
    <source>
        <dbReference type="ARBA" id="ARBA00023136"/>
    </source>
</evidence>
<evidence type="ECO:0000313" key="10">
    <source>
        <dbReference type="EMBL" id="SZD74133.1"/>
    </source>
</evidence>
<evidence type="ECO:0000256" key="3">
    <source>
        <dbReference type="ARBA" id="ARBA00022679"/>
    </source>
</evidence>
<dbReference type="Proteomes" id="UP000262142">
    <property type="component" value="Unassembled WGS sequence"/>
</dbReference>
<keyword evidence="6 8" id="KW-1133">Transmembrane helix</keyword>
<evidence type="ECO:0000256" key="4">
    <source>
        <dbReference type="ARBA" id="ARBA00022692"/>
    </source>
</evidence>
<dbReference type="AlphaFoldDB" id="A0A383U5A0"/>
<evidence type="ECO:0000256" key="2">
    <source>
        <dbReference type="ARBA" id="ARBA00022676"/>
    </source>
</evidence>
<dbReference type="CDD" id="cd04187">
    <property type="entry name" value="DPM1_like_bac"/>
    <property type="match status" value="1"/>
</dbReference>
<evidence type="ECO:0000256" key="8">
    <source>
        <dbReference type="SAM" id="Phobius"/>
    </source>
</evidence>
<dbReference type="PANTHER" id="PTHR48090">
    <property type="entry name" value="UNDECAPRENYL-PHOSPHATE 4-DEOXY-4-FORMAMIDO-L-ARABINOSE TRANSFERASE-RELATED"/>
    <property type="match status" value="1"/>
</dbReference>
<reference evidence="10 11" key="1">
    <citation type="submission" date="2018-09" db="EMBL/GenBank/DDBJ databases">
        <authorList>
            <consortium name="Pathogen Informatics"/>
        </authorList>
    </citation>
    <scope>NUCLEOTIDE SEQUENCE [LARGE SCALE GENOMIC DNA]</scope>
    <source>
        <strain evidence="10 11">OH-22767</strain>
    </source>
</reference>
<dbReference type="PANTHER" id="PTHR48090:SF3">
    <property type="entry name" value="UNDECAPRENYL-PHOSPHATE 4-DEOXY-4-FORMAMIDO-L-ARABINOSE TRANSFERASE"/>
    <property type="match status" value="1"/>
</dbReference>
<dbReference type="GO" id="GO:0009103">
    <property type="term" value="P:lipopolysaccharide biosynthetic process"/>
    <property type="evidence" value="ECO:0007669"/>
    <property type="project" value="UniProtKB-KW"/>
</dbReference>
<dbReference type="EC" id="2.7.8.30" evidence="10"/>
<dbReference type="InterPro" id="IPR029044">
    <property type="entry name" value="Nucleotide-diphossugar_trans"/>
</dbReference>
<evidence type="ECO:0000259" key="9">
    <source>
        <dbReference type="Pfam" id="PF00535"/>
    </source>
</evidence>
<keyword evidence="2" id="KW-0328">Glycosyltransferase</keyword>
<keyword evidence="4 8" id="KW-0812">Transmembrane</keyword>
<organism evidence="10 11">
    <name type="scientific">Candidatus Ornithobacterium hominis</name>
    <dbReference type="NCBI Taxonomy" id="2497989"/>
    <lineage>
        <taxon>Bacteria</taxon>
        <taxon>Pseudomonadati</taxon>
        <taxon>Bacteroidota</taxon>
        <taxon>Flavobacteriia</taxon>
        <taxon>Flavobacteriales</taxon>
        <taxon>Weeksellaceae</taxon>
        <taxon>Ornithobacterium</taxon>
    </lineage>
</organism>
<evidence type="ECO:0000256" key="1">
    <source>
        <dbReference type="ARBA" id="ARBA00022475"/>
    </source>
</evidence>
<protein>
    <submittedName>
        <fullName evidence="10">Undecaprenyl-phosphate 4-deoxy-4-formamido-L-arabinose transferase</fullName>
        <ecNumber evidence="10">2.7.8.30</ecNumber>
    </submittedName>
</protein>
<feature type="domain" description="Glycosyltransferase 2-like" evidence="9">
    <location>
        <begin position="16"/>
        <end position="179"/>
    </location>
</feature>
<name>A0A383U5A0_9FLAO</name>
<dbReference type="EMBL" id="UNSC01000007">
    <property type="protein sequence ID" value="SZD74133.1"/>
    <property type="molecule type" value="Genomic_DNA"/>
</dbReference>
<keyword evidence="5" id="KW-0448">Lipopolysaccharide biosynthesis</keyword>
<keyword evidence="11" id="KW-1185">Reference proteome</keyword>
<sequence length="331" mass="37872">MESQNFKINQTDLDFSIVIPLLNEAESLMELHQRIQKVFLQELSDKTFEIIFVDDGSTDDSWSIIQELNAQNPEVKAIKFKKNFGKAQALNAAFQKANGEIVVTMDADLQDFPEEIPHLYQALKNNDWDMVSGWKQKRQDPVLTKNLPSKLFNLVAQKTSGLPLHDFNCGLKAYKKSLVKIINLRSDMHRYIPVIAKNLGFSKIGEIRVQHTARKHGSSKFGNSRFINGFLDLITLWFVNQFGHRPMHFFGAAGLLMFILGFLTSAFIGLKKLYLLYQEIPAKLVTTDAWFYIALTCMIIGSQLFLAGFLGEIFVRNRVDKKDFQIEIELD</sequence>
<keyword evidence="1" id="KW-1003">Cell membrane</keyword>
<dbReference type="InterPro" id="IPR001173">
    <property type="entry name" value="Glyco_trans_2-like"/>
</dbReference>
<keyword evidence="3 10" id="KW-0808">Transferase</keyword>